<dbReference type="Proteomes" id="UP000255297">
    <property type="component" value="Unassembled WGS sequence"/>
</dbReference>
<name>A0A378LV05_9GAMM</name>
<dbReference type="AlphaFoldDB" id="A0A378LV05"/>
<keyword evidence="2" id="KW-0808">Transferase</keyword>
<proteinExistence type="predicted"/>
<dbReference type="GO" id="GO:0016301">
    <property type="term" value="F:kinase activity"/>
    <property type="evidence" value="ECO:0007669"/>
    <property type="project" value="UniProtKB-KW"/>
</dbReference>
<sequence length="190" mass="21464">MTILAVCGPIGSDLEEFSGQCYSLLNKENTLLIHSADYNSMSSLLFAIQNARGDVIVYGPDIFLDDKLRAQFDIKVFLELDSDLCLGKFLISSLANKSNVEKYQEYYFNKIQPLNEKIRESAQHADLRRPQGRPSDKLIDLLVDKEEGTLKRCPLLSSSLSRNVFWKSVSQSQQPDHKEQTESSIVSANQ</sequence>
<accession>A0A378LV05</accession>
<dbReference type="Gene3D" id="3.40.50.300">
    <property type="entry name" value="P-loop containing nucleotide triphosphate hydrolases"/>
    <property type="match status" value="1"/>
</dbReference>
<dbReference type="RefSeq" id="WP_031564062.1">
    <property type="nucleotide sequence ID" value="NZ_CAAAIS010000009.1"/>
</dbReference>
<protein>
    <submittedName>
        <fullName evidence="2">Uridine/cytidine kinase</fullName>
    </submittedName>
</protein>
<gene>
    <name evidence="2" type="ORF">NCTC11532_02794</name>
</gene>
<organism evidence="2 3">
    <name type="scientific">Legionella wadsworthii</name>
    <dbReference type="NCBI Taxonomy" id="28088"/>
    <lineage>
        <taxon>Bacteria</taxon>
        <taxon>Pseudomonadati</taxon>
        <taxon>Pseudomonadota</taxon>
        <taxon>Gammaproteobacteria</taxon>
        <taxon>Legionellales</taxon>
        <taxon>Legionellaceae</taxon>
        <taxon>Legionella</taxon>
    </lineage>
</organism>
<dbReference type="EMBL" id="UGPB01000001">
    <property type="protein sequence ID" value="STY31220.1"/>
    <property type="molecule type" value="Genomic_DNA"/>
</dbReference>
<dbReference type="STRING" id="1122170.GCA_000701265_03045"/>
<evidence type="ECO:0000256" key="1">
    <source>
        <dbReference type="SAM" id="MobiDB-lite"/>
    </source>
</evidence>
<evidence type="ECO:0000313" key="3">
    <source>
        <dbReference type="Proteomes" id="UP000255297"/>
    </source>
</evidence>
<feature type="region of interest" description="Disordered" evidence="1">
    <location>
        <begin position="169"/>
        <end position="190"/>
    </location>
</feature>
<keyword evidence="2" id="KW-0418">Kinase</keyword>
<evidence type="ECO:0000313" key="2">
    <source>
        <dbReference type="EMBL" id="STY31220.1"/>
    </source>
</evidence>
<keyword evidence="3" id="KW-1185">Reference proteome</keyword>
<dbReference type="InterPro" id="IPR027417">
    <property type="entry name" value="P-loop_NTPase"/>
</dbReference>
<reference evidence="2 3" key="1">
    <citation type="submission" date="2018-06" db="EMBL/GenBank/DDBJ databases">
        <authorList>
            <consortium name="Pathogen Informatics"/>
            <person name="Doyle S."/>
        </authorList>
    </citation>
    <scope>NUCLEOTIDE SEQUENCE [LARGE SCALE GENOMIC DNA]</scope>
    <source>
        <strain evidence="2 3">NCTC11532</strain>
    </source>
</reference>
<dbReference type="OrthoDB" id="5652002at2"/>